<reference evidence="3" key="1">
    <citation type="submission" date="2021-06" db="EMBL/GenBank/DDBJ databases">
        <authorList>
            <person name="Hodson N. C."/>
            <person name="Mongue J. A."/>
            <person name="Jaron S. K."/>
        </authorList>
    </citation>
    <scope>NUCLEOTIDE SEQUENCE</scope>
</reference>
<accession>A0A8J2PQM4</accession>
<name>A0A8J2PQM4_9HEXA</name>
<protein>
    <submittedName>
        <fullName evidence="3">Uncharacterized protein</fullName>
    </submittedName>
</protein>
<evidence type="ECO:0000313" key="3">
    <source>
        <dbReference type="EMBL" id="CAG7829634.1"/>
    </source>
</evidence>
<feature type="transmembrane region" description="Helical" evidence="1">
    <location>
        <begin position="318"/>
        <end position="336"/>
    </location>
</feature>
<feature type="signal peptide" evidence="2">
    <location>
        <begin position="1"/>
        <end position="22"/>
    </location>
</feature>
<dbReference type="Proteomes" id="UP000708208">
    <property type="component" value="Unassembled WGS sequence"/>
</dbReference>
<feature type="transmembrane region" description="Helical" evidence="1">
    <location>
        <begin position="553"/>
        <end position="576"/>
    </location>
</feature>
<gene>
    <name evidence="3" type="ORF">AFUS01_LOCUS39491</name>
</gene>
<keyword evidence="1" id="KW-0812">Transmembrane</keyword>
<evidence type="ECO:0000256" key="1">
    <source>
        <dbReference type="SAM" id="Phobius"/>
    </source>
</evidence>
<keyword evidence="2" id="KW-0732">Signal</keyword>
<dbReference type="EMBL" id="CAJVCH010552357">
    <property type="protein sequence ID" value="CAG7829634.1"/>
    <property type="molecule type" value="Genomic_DNA"/>
</dbReference>
<keyword evidence="4" id="KW-1185">Reference proteome</keyword>
<dbReference type="AlphaFoldDB" id="A0A8J2PQM4"/>
<keyword evidence="1" id="KW-0472">Membrane</keyword>
<evidence type="ECO:0000256" key="2">
    <source>
        <dbReference type="SAM" id="SignalP"/>
    </source>
</evidence>
<organism evidence="3 4">
    <name type="scientific">Allacma fusca</name>
    <dbReference type="NCBI Taxonomy" id="39272"/>
    <lineage>
        <taxon>Eukaryota</taxon>
        <taxon>Metazoa</taxon>
        <taxon>Ecdysozoa</taxon>
        <taxon>Arthropoda</taxon>
        <taxon>Hexapoda</taxon>
        <taxon>Collembola</taxon>
        <taxon>Symphypleona</taxon>
        <taxon>Sminthuridae</taxon>
        <taxon>Allacma</taxon>
    </lineage>
</organism>
<feature type="chain" id="PRO_5035178353" evidence="2">
    <location>
        <begin position="23"/>
        <end position="593"/>
    </location>
</feature>
<evidence type="ECO:0000313" key="4">
    <source>
        <dbReference type="Proteomes" id="UP000708208"/>
    </source>
</evidence>
<keyword evidence="1" id="KW-1133">Transmembrane helix</keyword>
<sequence length="593" mass="67214">MAPCFIVLSLTLLVLTITGASLQNTAIEHLIRVTRQCQSIILIEAISGLMDEILRIQGEYQMPSIIQWGYDPRNYYSSQGHLDSARSNRPCSIHIALPRGDQWAGHQRTQIPLLGSPKFLNYLKRSMDPIKDIFVLISSQKFPTSIRKEFLRPPNLPQNFMVIGIKETPGNIELRELLVITEACSTHNPGCVLPSNFLQQGNFFNLLSYFKSVQAISPRSAVLLQGSIGNPELKVASILATRFNFTIHENLRRSGHFGGVISVHVVPRRPQKQYQVVLVGEMGFQMAYTEKFEKLTTPLTEEWPEWDLTILLAPFDNSTWLTIILTALLVSTVISLRPRLNSVLNVLVSTPAALLWNRIIVRTNHRTKLISALLIFCFFLISSTYKNYFLLRGVVEVDRAWPNLKSMGQLLDDNYTLTGPEYIKQLIRHKLIHRISSRSKFYSALQNMQSDVSAEVFREGKYAVLGISLGWGNFIEPLGYGVRHLRIARGLLFEEWDTWIFQLRNSDVAPAFSQLQSTGVYHYWFRGTSGTHFDGARGRGSGALWRPIKLMDVIVVAALACHILGLIIALLVFLTLEPFVYIVGRICCRTKRK</sequence>
<proteinExistence type="predicted"/>
<feature type="transmembrane region" description="Helical" evidence="1">
    <location>
        <begin position="367"/>
        <end position="385"/>
    </location>
</feature>
<comment type="caution">
    <text evidence="3">The sequence shown here is derived from an EMBL/GenBank/DDBJ whole genome shotgun (WGS) entry which is preliminary data.</text>
</comment>